<dbReference type="Proteomes" id="UP001178354">
    <property type="component" value="Unassembled WGS sequence"/>
</dbReference>
<name>A0AAW8B535_9GAMM</name>
<dbReference type="NCBIfam" id="NF001266">
    <property type="entry name" value="PRK00228.1-1"/>
    <property type="match status" value="1"/>
</dbReference>
<dbReference type="Pfam" id="PF02622">
    <property type="entry name" value="DUF179"/>
    <property type="match status" value="1"/>
</dbReference>
<comment type="similarity">
    <text evidence="1 2">Belongs to the UPF0301 (AlgH) family.</text>
</comment>
<evidence type="ECO:0000313" key="4">
    <source>
        <dbReference type="Proteomes" id="UP001178354"/>
    </source>
</evidence>
<organism evidence="3 4">
    <name type="scientific">Porticoccus litoralis</name>
    <dbReference type="NCBI Taxonomy" id="434086"/>
    <lineage>
        <taxon>Bacteria</taxon>
        <taxon>Pseudomonadati</taxon>
        <taxon>Pseudomonadota</taxon>
        <taxon>Gammaproteobacteria</taxon>
        <taxon>Cellvibrionales</taxon>
        <taxon>Porticoccaceae</taxon>
        <taxon>Porticoccus</taxon>
    </lineage>
</organism>
<reference evidence="3" key="2">
    <citation type="submission" date="2023-08" db="EMBL/GenBank/DDBJ databases">
        <authorList>
            <person name="Luo J."/>
        </authorList>
    </citation>
    <scope>NUCLEOTIDE SEQUENCE</scope>
    <source>
        <strain evidence="3">DSM 25064</strain>
    </source>
</reference>
<dbReference type="Gene3D" id="3.40.1740.10">
    <property type="entry name" value="VC0467-like"/>
    <property type="match status" value="1"/>
</dbReference>
<keyword evidence="4" id="KW-1185">Reference proteome</keyword>
<dbReference type="HAMAP" id="MF_00758">
    <property type="entry name" value="UPF0301"/>
    <property type="match status" value="1"/>
</dbReference>
<evidence type="ECO:0000256" key="2">
    <source>
        <dbReference type="HAMAP-Rule" id="MF_00758"/>
    </source>
</evidence>
<dbReference type="EMBL" id="JAUUUU010000003">
    <property type="protein sequence ID" value="MDP1520857.1"/>
    <property type="molecule type" value="Genomic_DNA"/>
</dbReference>
<accession>A0AAW8B535</accession>
<comment type="caution">
    <text evidence="3">The sequence shown here is derived from an EMBL/GenBank/DDBJ whole genome shotgun (WGS) entry which is preliminary data.</text>
</comment>
<protein>
    <recommendedName>
        <fullName evidence="2">UPF0301 protein Q8A57_07750</fullName>
    </recommendedName>
</protein>
<dbReference type="GO" id="GO:0005829">
    <property type="term" value="C:cytosol"/>
    <property type="evidence" value="ECO:0007669"/>
    <property type="project" value="TreeGrafter"/>
</dbReference>
<dbReference type="InterPro" id="IPR003774">
    <property type="entry name" value="AlgH-like"/>
</dbReference>
<evidence type="ECO:0000313" key="3">
    <source>
        <dbReference type="EMBL" id="MDP1520857.1"/>
    </source>
</evidence>
<dbReference type="SUPFAM" id="SSF143456">
    <property type="entry name" value="VC0467-like"/>
    <property type="match status" value="1"/>
</dbReference>
<evidence type="ECO:0000256" key="1">
    <source>
        <dbReference type="ARBA" id="ARBA00009600"/>
    </source>
</evidence>
<gene>
    <name evidence="3" type="ORF">Q8A57_07750</name>
</gene>
<reference evidence="3" key="1">
    <citation type="journal article" date="2010" name="Int. J. Syst. Evol. Microbiol.">
        <title>Porticoccus litoralis gen. nov., sp. nov., a gammaproteobacterium isolated from the Yellow Sea.</title>
        <authorList>
            <person name="Oh H.M."/>
            <person name="Kim H."/>
            <person name="Kim K.M."/>
            <person name="Min G.S."/>
            <person name="Cho J.C."/>
        </authorList>
    </citation>
    <scope>NUCLEOTIDE SEQUENCE</scope>
    <source>
        <strain evidence="3">DSM 25064</strain>
    </source>
</reference>
<sequence>MENSVSEKDYQSLANHFLVAMPGLHDPNFSHSIIYICDHSEDGAMGLVINNPLEIPLSQIFEQFELTYSPRVGEAPLMSGGPVQIDRGFVLHRKVLREWEATLPISNEICLTSSRDIITDIAEEQGPDDMLVTLGYAGWGPGQLEEELANNAWLTVPGDADIIFNVPCEQRANAAAAKIGIDLNLLSSNAGHA</sequence>
<proteinExistence type="inferred from homology"/>
<dbReference type="PANTHER" id="PTHR30327">
    <property type="entry name" value="UNCHARACTERIZED PROTEIN YQGE"/>
    <property type="match status" value="1"/>
</dbReference>
<dbReference type="RefSeq" id="WP_305170438.1">
    <property type="nucleotide sequence ID" value="NZ_JAUUUU010000003.1"/>
</dbReference>
<dbReference type="AlphaFoldDB" id="A0AAW8B535"/>
<dbReference type="PANTHER" id="PTHR30327:SF1">
    <property type="entry name" value="UPF0301 PROTEIN YQGE"/>
    <property type="match status" value="1"/>
</dbReference>